<keyword evidence="1 2" id="KW-0732">Signal</keyword>
<reference evidence="3 4" key="1">
    <citation type="submission" date="2019-06" db="EMBL/GenBank/DDBJ databases">
        <title>New taxonomy in bacterial strain CC-CFT640, isolated from vineyard.</title>
        <authorList>
            <person name="Lin S.-Y."/>
            <person name="Tsai C.-F."/>
            <person name="Young C.-C."/>
        </authorList>
    </citation>
    <scope>NUCLEOTIDE SEQUENCE [LARGE SCALE GENOMIC DNA]</scope>
    <source>
        <strain evidence="3 4">CC-CFT640</strain>
    </source>
</reference>
<dbReference type="InterPro" id="IPR018389">
    <property type="entry name" value="DctP_fam"/>
</dbReference>
<dbReference type="GO" id="GO:0030246">
    <property type="term" value="F:carbohydrate binding"/>
    <property type="evidence" value="ECO:0007669"/>
    <property type="project" value="TreeGrafter"/>
</dbReference>
<dbReference type="Proteomes" id="UP000321638">
    <property type="component" value="Unassembled WGS sequence"/>
</dbReference>
<dbReference type="SUPFAM" id="SSF53850">
    <property type="entry name" value="Periplasmic binding protein-like II"/>
    <property type="match status" value="1"/>
</dbReference>
<proteinExistence type="predicted"/>
<evidence type="ECO:0000256" key="2">
    <source>
        <dbReference type="SAM" id="SignalP"/>
    </source>
</evidence>
<dbReference type="Gene3D" id="3.40.190.170">
    <property type="entry name" value="Bacterial extracellular solute-binding protein, family 7"/>
    <property type="match status" value="1"/>
</dbReference>
<dbReference type="GO" id="GO:0055085">
    <property type="term" value="P:transmembrane transport"/>
    <property type="evidence" value="ECO:0007669"/>
    <property type="project" value="InterPro"/>
</dbReference>
<sequence>MITRRKAIVAGSALLSTLGWPPGASAQTRTFSFGYDQPRTTGYGILADIFSGKLKELSKGTLLIDQFPGAQLGQEPQMLQKVRSGDIDFIISSTANASTLAPESGVFSLHFIFKSEDHLKKAIADPAVIKAVRDMIAERVQGARVLAVATLGLRNIYSKREIRRVEDLKGMKIRVQATKTEDTHFPAYGAQVVHMPFGDVYTSLQTGVVDAAENGVNVYLSNKHYETAPIMSFTQHEANNSVVWVSDKVWSSLSDEQRKWVQEAADTVGREQPARALKLEEDSAVRLEKIGVKLVKDVDKSGFIRAAQPIQDQLAQELGPHAVKILDLVRKIP</sequence>
<comment type="caution">
    <text evidence="3">The sequence shown here is derived from an EMBL/GenBank/DDBJ whole genome shotgun (WGS) entry which is preliminary data.</text>
</comment>
<keyword evidence="4" id="KW-1185">Reference proteome</keyword>
<dbReference type="InterPro" id="IPR038404">
    <property type="entry name" value="TRAP_DctP_sf"/>
</dbReference>
<feature type="chain" id="PRO_5023064661" evidence="2">
    <location>
        <begin position="27"/>
        <end position="333"/>
    </location>
</feature>
<evidence type="ECO:0000313" key="3">
    <source>
        <dbReference type="EMBL" id="TXL70224.1"/>
    </source>
</evidence>
<dbReference type="RefSeq" id="WP_147851737.1">
    <property type="nucleotide sequence ID" value="NZ_VDUZ01000063.1"/>
</dbReference>
<feature type="signal peptide" evidence="2">
    <location>
        <begin position="1"/>
        <end position="26"/>
    </location>
</feature>
<accession>A0A5C8P9L7</accession>
<organism evidence="3 4">
    <name type="scientific">Vineibacter terrae</name>
    <dbReference type="NCBI Taxonomy" id="2586908"/>
    <lineage>
        <taxon>Bacteria</taxon>
        <taxon>Pseudomonadati</taxon>
        <taxon>Pseudomonadota</taxon>
        <taxon>Alphaproteobacteria</taxon>
        <taxon>Hyphomicrobiales</taxon>
        <taxon>Vineibacter</taxon>
    </lineage>
</organism>
<dbReference type="NCBIfam" id="TIGR00787">
    <property type="entry name" value="dctP"/>
    <property type="match status" value="1"/>
</dbReference>
<dbReference type="AlphaFoldDB" id="A0A5C8P9L7"/>
<dbReference type="PANTHER" id="PTHR33376">
    <property type="match status" value="1"/>
</dbReference>
<dbReference type="InterPro" id="IPR004682">
    <property type="entry name" value="TRAP_DctP"/>
</dbReference>
<dbReference type="EMBL" id="VDUZ01000063">
    <property type="protein sequence ID" value="TXL70224.1"/>
    <property type="molecule type" value="Genomic_DNA"/>
</dbReference>
<evidence type="ECO:0000313" key="4">
    <source>
        <dbReference type="Proteomes" id="UP000321638"/>
    </source>
</evidence>
<gene>
    <name evidence="3" type="ORF">FHP25_35420</name>
</gene>
<dbReference type="OrthoDB" id="7375081at2"/>
<dbReference type="Pfam" id="PF03480">
    <property type="entry name" value="DctP"/>
    <property type="match status" value="1"/>
</dbReference>
<dbReference type="NCBIfam" id="NF037995">
    <property type="entry name" value="TRAP_S1"/>
    <property type="match status" value="1"/>
</dbReference>
<dbReference type="PANTHER" id="PTHR33376:SF2">
    <property type="entry name" value="DICARBOXYLATE-BINDING PERIPLASMIC PROTEIN"/>
    <property type="match status" value="1"/>
</dbReference>
<evidence type="ECO:0000256" key="1">
    <source>
        <dbReference type="ARBA" id="ARBA00022729"/>
    </source>
</evidence>
<name>A0A5C8P9L7_9HYPH</name>
<dbReference type="GO" id="GO:0030288">
    <property type="term" value="C:outer membrane-bounded periplasmic space"/>
    <property type="evidence" value="ECO:0007669"/>
    <property type="project" value="InterPro"/>
</dbReference>
<protein>
    <submittedName>
        <fullName evidence="3">TRAP transporter substrate-binding protein</fullName>
    </submittedName>
</protein>
<dbReference type="CDD" id="cd13603">
    <property type="entry name" value="PBP2_TRAP_Siap_TeaA_like"/>
    <property type="match status" value="1"/>
</dbReference>